<name>A0A4Y7TV45_COPMI</name>
<dbReference type="EMBL" id="QPFP01000003">
    <property type="protein sequence ID" value="TEB38033.1"/>
    <property type="molecule type" value="Genomic_DNA"/>
</dbReference>
<dbReference type="Gene3D" id="3.40.50.10540">
    <property type="entry name" value="Crotonobetainyl-coa:carnitine coa-transferase, domain 1"/>
    <property type="match status" value="1"/>
</dbReference>
<dbReference type="Gene3D" id="3.30.1540.10">
    <property type="entry name" value="formyl-coa transferase, domain 3"/>
    <property type="match status" value="1"/>
</dbReference>
<gene>
    <name evidence="4" type="ORF">FA13DRAFT_1751841</name>
</gene>
<reference evidence="4 5" key="1">
    <citation type="journal article" date="2019" name="Nat. Ecol. Evol.">
        <title>Megaphylogeny resolves global patterns of mushroom evolution.</title>
        <authorList>
            <person name="Varga T."/>
            <person name="Krizsan K."/>
            <person name="Foldi C."/>
            <person name="Dima B."/>
            <person name="Sanchez-Garcia M."/>
            <person name="Sanchez-Ramirez S."/>
            <person name="Szollosi G.J."/>
            <person name="Szarkandi J.G."/>
            <person name="Papp V."/>
            <person name="Albert L."/>
            <person name="Andreopoulos W."/>
            <person name="Angelini C."/>
            <person name="Antonin V."/>
            <person name="Barry K.W."/>
            <person name="Bougher N.L."/>
            <person name="Buchanan P."/>
            <person name="Buyck B."/>
            <person name="Bense V."/>
            <person name="Catcheside P."/>
            <person name="Chovatia M."/>
            <person name="Cooper J."/>
            <person name="Damon W."/>
            <person name="Desjardin D."/>
            <person name="Finy P."/>
            <person name="Geml J."/>
            <person name="Haridas S."/>
            <person name="Hughes K."/>
            <person name="Justo A."/>
            <person name="Karasinski D."/>
            <person name="Kautmanova I."/>
            <person name="Kiss B."/>
            <person name="Kocsube S."/>
            <person name="Kotiranta H."/>
            <person name="LaButti K.M."/>
            <person name="Lechner B.E."/>
            <person name="Liimatainen K."/>
            <person name="Lipzen A."/>
            <person name="Lukacs Z."/>
            <person name="Mihaltcheva S."/>
            <person name="Morgado L.N."/>
            <person name="Niskanen T."/>
            <person name="Noordeloos M.E."/>
            <person name="Ohm R.A."/>
            <person name="Ortiz-Santana B."/>
            <person name="Ovrebo C."/>
            <person name="Racz N."/>
            <person name="Riley R."/>
            <person name="Savchenko A."/>
            <person name="Shiryaev A."/>
            <person name="Soop K."/>
            <person name="Spirin V."/>
            <person name="Szebenyi C."/>
            <person name="Tomsovsky M."/>
            <person name="Tulloss R.E."/>
            <person name="Uehling J."/>
            <person name="Grigoriev I.V."/>
            <person name="Vagvolgyi C."/>
            <person name="Papp T."/>
            <person name="Martin F.M."/>
            <person name="Miettinen O."/>
            <person name="Hibbett D.S."/>
            <person name="Nagy L.G."/>
        </authorList>
    </citation>
    <scope>NUCLEOTIDE SEQUENCE [LARGE SCALE GENOMIC DNA]</scope>
    <source>
        <strain evidence="4 5">FP101781</strain>
    </source>
</reference>
<dbReference type="PANTHER" id="PTHR48207">
    <property type="entry name" value="SUCCINATE--HYDROXYMETHYLGLUTARATE COA-TRANSFERASE"/>
    <property type="match status" value="1"/>
</dbReference>
<sequence length="459" mass="50015">MPMLTVLPEQAASKHRCSNTCTGPGLSSSSSESENDLPLAGIRILEMGQLIAGPFAGQLLGQFGAEIIKIETPKTGDPLRVWRELDEDGTSPWFRSIGRNKKSVAIDLRQLEGRELVKKLAVKCDVIIENFKPGTLEKWSLGPADLHRYNPDLIFTRVSGYGQTGPWSPRPGYASVCEAESGFRYINGFPDPETDGLAGPPVRPNISLGDSVAGLHAAFGTVLALLQKQRRKARGSTEKGATVDVSIVESMLNLMEGIIPEYDRKGKVRGPSGSSVTGIVPTNAYPCLPDSSSAHSPNYVVIGGNGDSIYKRLMKTIDREDLTGPRFEHNIQRVKRQKQIEDAIIAWTSVRSIEEVLAKMNKAGVPVGRVVTVKEVVENDQLISRGAIQVVDVETEDKEGIEREWTVKMPGTFPVIDGVSSKPKWAGPQLGAHTDEVLKAELGLGDHEIARLRRERIIG</sequence>
<proteinExistence type="inferred from homology"/>
<evidence type="ECO:0000256" key="2">
    <source>
        <dbReference type="ARBA" id="ARBA00022679"/>
    </source>
</evidence>
<evidence type="ECO:0000313" key="4">
    <source>
        <dbReference type="EMBL" id="TEB38033.1"/>
    </source>
</evidence>
<dbReference type="STRING" id="71717.A0A4Y7TV45"/>
<protein>
    <submittedName>
        <fullName evidence="4">CoA-transferase family III</fullName>
    </submittedName>
</protein>
<keyword evidence="5" id="KW-1185">Reference proteome</keyword>
<dbReference type="Pfam" id="PF02515">
    <property type="entry name" value="CoA_transf_3"/>
    <property type="match status" value="1"/>
</dbReference>
<dbReference type="AlphaFoldDB" id="A0A4Y7TV45"/>
<evidence type="ECO:0000256" key="1">
    <source>
        <dbReference type="ARBA" id="ARBA00008383"/>
    </source>
</evidence>
<accession>A0A4Y7TV45</accession>
<dbReference type="GO" id="GO:0008410">
    <property type="term" value="F:CoA-transferase activity"/>
    <property type="evidence" value="ECO:0007669"/>
    <property type="project" value="TreeGrafter"/>
</dbReference>
<evidence type="ECO:0000256" key="3">
    <source>
        <dbReference type="SAM" id="MobiDB-lite"/>
    </source>
</evidence>
<feature type="region of interest" description="Disordered" evidence="3">
    <location>
        <begin position="13"/>
        <end position="34"/>
    </location>
</feature>
<dbReference type="InterPro" id="IPR050483">
    <property type="entry name" value="CoA-transferase_III_domain"/>
</dbReference>
<dbReference type="OrthoDB" id="5863171at2759"/>
<comment type="similarity">
    <text evidence="1">Belongs to the CoA-transferase III family.</text>
</comment>
<dbReference type="InterPro" id="IPR044855">
    <property type="entry name" value="CoA-Trfase_III_dom3_sf"/>
</dbReference>
<keyword evidence="2 4" id="KW-0808">Transferase</keyword>
<dbReference type="SUPFAM" id="SSF89796">
    <property type="entry name" value="CoA-transferase family III (CaiB/BaiF)"/>
    <property type="match status" value="1"/>
</dbReference>
<dbReference type="InterPro" id="IPR023606">
    <property type="entry name" value="CoA-Trfase_III_dom_1_sf"/>
</dbReference>
<evidence type="ECO:0000313" key="5">
    <source>
        <dbReference type="Proteomes" id="UP000298030"/>
    </source>
</evidence>
<dbReference type="Proteomes" id="UP000298030">
    <property type="component" value="Unassembled WGS sequence"/>
</dbReference>
<dbReference type="InterPro" id="IPR003673">
    <property type="entry name" value="CoA-Trfase_fam_III"/>
</dbReference>
<organism evidence="4 5">
    <name type="scientific">Coprinellus micaceus</name>
    <name type="common">Glistening ink-cap mushroom</name>
    <name type="synonym">Coprinus micaceus</name>
    <dbReference type="NCBI Taxonomy" id="71717"/>
    <lineage>
        <taxon>Eukaryota</taxon>
        <taxon>Fungi</taxon>
        <taxon>Dikarya</taxon>
        <taxon>Basidiomycota</taxon>
        <taxon>Agaricomycotina</taxon>
        <taxon>Agaricomycetes</taxon>
        <taxon>Agaricomycetidae</taxon>
        <taxon>Agaricales</taxon>
        <taxon>Agaricineae</taxon>
        <taxon>Psathyrellaceae</taxon>
        <taxon>Coprinellus</taxon>
    </lineage>
</organism>
<dbReference type="PANTHER" id="PTHR48207:SF3">
    <property type="entry name" value="SUCCINATE--HYDROXYMETHYLGLUTARATE COA-TRANSFERASE"/>
    <property type="match status" value="1"/>
</dbReference>
<comment type="caution">
    <text evidence="4">The sequence shown here is derived from an EMBL/GenBank/DDBJ whole genome shotgun (WGS) entry which is preliminary data.</text>
</comment>